<comment type="subcellular location">
    <subcellularLocation>
        <location evidence="2">Host cell junction</location>
        <location evidence="2">Host plasmodesma</location>
    </subcellularLocation>
    <subcellularLocation>
        <location evidence="1">Virion</location>
    </subcellularLocation>
</comment>
<evidence type="ECO:0000256" key="5">
    <source>
        <dbReference type="ARBA" id="ARBA00022844"/>
    </source>
</evidence>
<feature type="compositionally biased region" description="Polar residues" evidence="11">
    <location>
        <begin position="100"/>
        <end position="111"/>
    </location>
</feature>
<keyword evidence="8" id="KW-1015">Disulfide bond</keyword>
<dbReference type="GO" id="GO:0003677">
    <property type="term" value="F:DNA binding"/>
    <property type="evidence" value="ECO:0007669"/>
    <property type="project" value="InterPro"/>
</dbReference>
<dbReference type="EMBL" id="JX429923">
    <property type="protein sequence ID" value="AAW56087.1"/>
    <property type="molecule type" value="Genomic_DNA"/>
</dbReference>
<organism evidence="12 13">
    <name type="scientific">Horseradish latent virus</name>
    <dbReference type="NCBI Taxonomy" id="264076"/>
    <lineage>
        <taxon>Viruses</taxon>
        <taxon>Riboviria</taxon>
        <taxon>Pararnavirae</taxon>
        <taxon>Artverviricota</taxon>
        <taxon>Revtraviricetes</taxon>
        <taxon>Ortervirales</taxon>
        <taxon>Caulimoviridae</taxon>
        <taxon>Caulimovirus</taxon>
        <taxon>Caulimovirus latensarmoraciae</taxon>
    </lineage>
</organism>
<evidence type="ECO:0000256" key="3">
    <source>
        <dbReference type="ARBA" id="ARBA00007906"/>
    </source>
</evidence>
<keyword evidence="13" id="KW-1185">Reference proteome</keyword>
<evidence type="ECO:0000256" key="8">
    <source>
        <dbReference type="ARBA" id="ARBA00023157"/>
    </source>
</evidence>
<evidence type="ECO:0000256" key="4">
    <source>
        <dbReference type="ARBA" id="ARBA00016421"/>
    </source>
</evidence>
<feature type="region of interest" description="Disordered" evidence="11">
    <location>
        <begin position="71"/>
        <end position="121"/>
    </location>
</feature>
<keyword evidence="6" id="KW-0175">Coiled coil</keyword>
<name>Q5J1S3_9VIRU</name>
<evidence type="ECO:0000256" key="11">
    <source>
        <dbReference type="SAM" id="MobiDB-lite"/>
    </source>
</evidence>
<evidence type="ECO:0000256" key="10">
    <source>
        <dbReference type="ARBA" id="ARBA00030551"/>
    </source>
</evidence>
<accession>Q5J1S3</accession>
<dbReference type="GO" id="GO:0044219">
    <property type="term" value="C:host cell plasmodesma"/>
    <property type="evidence" value="ECO:0007669"/>
    <property type="project" value="UniProtKB-SubCell"/>
</dbReference>
<feature type="compositionally biased region" description="Low complexity" evidence="11">
    <location>
        <begin position="80"/>
        <end position="98"/>
    </location>
</feature>
<reference evidence="12 13" key="1">
    <citation type="submission" date="2012-07" db="EMBL/GenBank/DDBJ databases">
        <title>Complete genomic sequence of Horseradish latent virus (HRLV) isolated from Lyngle, Denmark, in April 1973.</title>
        <authorList>
            <person name="Maiti I.B."/>
            <person name="Pattanaik S."/>
        </authorList>
    </citation>
    <scope>NUCLEOTIDE SEQUENCE [LARGE SCALE GENOMIC DNA]</scope>
    <source>
        <strain evidence="12">ID1</strain>
    </source>
</reference>
<evidence type="ECO:0000256" key="6">
    <source>
        <dbReference type="ARBA" id="ARBA00023054"/>
    </source>
</evidence>
<dbReference type="OrthoDB" id="28061at10239"/>
<protein>
    <recommendedName>
        <fullName evidence="4">Virion-associated protein</fullName>
    </recommendedName>
    <alternativeName>
        <fullName evidence="10">Protein 3</fullName>
    </alternativeName>
</protein>
<comment type="function">
    <text evidence="9">Plays a role in virus cell-to-cell and plant-to-plant transmission. Interacts with virion icosahedral capsid and movement protein, thereby facilitating virion cell-to-cell transmission through plasmodesmata opened by viral movement protein. Also interacts with aphid transmission factor, attaching the virion to aphid stylet when the animal feeds on an virus infected plant. Aphid saliva may later detach the virion, inducing release of infectious particles when the animal feeds on a new plant.</text>
</comment>
<comment type="similarity">
    <text evidence="3">Belongs to the caulimovirus ORF III family.</text>
</comment>
<dbReference type="GO" id="GO:0044423">
    <property type="term" value="C:virion component"/>
    <property type="evidence" value="ECO:0007669"/>
    <property type="project" value="UniProtKB-KW"/>
</dbReference>
<evidence type="ECO:0000256" key="2">
    <source>
        <dbReference type="ARBA" id="ARBA00004621"/>
    </source>
</evidence>
<dbReference type="GeneID" id="13829201"/>
<evidence type="ECO:0000313" key="12">
    <source>
        <dbReference type="EMBL" id="AAW56087.1"/>
    </source>
</evidence>
<evidence type="ECO:0000256" key="9">
    <source>
        <dbReference type="ARBA" id="ARBA00024988"/>
    </source>
</evidence>
<evidence type="ECO:0000313" key="13">
    <source>
        <dbReference type="Proteomes" id="UP000201167"/>
    </source>
</evidence>
<evidence type="ECO:0000256" key="7">
    <source>
        <dbReference type="ARBA" id="ARBA00023081"/>
    </source>
</evidence>
<sequence length="121" mass="13115">MANLNQIQKEVSQALEEIRSLKKDTEAILAKLGSTEPNNLEAIAAKIINDVTKVIRDCPCNKEILEAFAKQPEKKGEIIPSNKPGSSSSKLKKYSYPNTGVGNSNLGSSENPKALTWPFGS</sequence>
<dbReference type="RefSeq" id="YP_006907832.1">
    <property type="nucleotide sequence ID" value="NC_018858.1"/>
</dbReference>
<dbReference type="InterPro" id="IPR004986">
    <property type="entry name" value="Caulimo_virion-assoc"/>
</dbReference>
<dbReference type="Gene3D" id="6.10.250.630">
    <property type="match status" value="1"/>
</dbReference>
<evidence type="ECO:0000256" key="1">
    <source>
        <dbReference type="ARBA" id="ARBA00004328"/>
    </source>
</evidence>
<dbReference type="Pfam" id="PF03310">
    <property type="entry name" value="Cauli_DNA-bind"/>
    <property type="match status" value="1"/>
</dbReference>
<keyword evidence="5" id="KW-0946">Virion</keyword>
<keyword evidence="7" id="KW-1031">Host cell junction</keyword>
<proteinExistence type="inferred from homology"/>
<dbReference type="KEGG" id="vg:13829201"/>
<dbReference type="Proteomes" id="UP000201167">
    <property type="component" value="Segment"/>
</dbReference>